<dbReference type="Proteomes" id="UP000199170">
    <property type="component" value="Unassembled WGS sequence"/>
</dbReference>
<dbReference type="GO" id="GO:0003700">
    <property type="term" value="F:DNA-binding transcription factor activity"/>
    <property type="evidence" value="ECO:0007669"/>
    <property type="project" value="UniProtKB-UniRule"/>
</dbReference>
<dbReference type="Pfam" id="PF00352">
    <property type="entry name" value="TBP"/>
    <property type="match status" value="2"/>
</dbReference>
<gene>
    <name evidence="5" type="primary">tbp</name>
    <name evidence="6" type="ORF">SAMN04487946_12214</name>
</gene>
<comment type="function">
    <text evidence="5">General factor that plays a role in the activation of archaeal genes transcribed by RNA polymerase. Binds specifically to the TATA box promoter element which lies close to the position of transcription initiation.</text>
</comment>
<dbReference type="RefSeq" id="WP_089769863.1">
    <property type="nucleotide sequence ID" value="NZ_FNPB01000022.1"/>
</dbReference>
<evidence type="ECO:0000256" key="5">
    <source>
        <dbReference type="HAMAP-Rule" id="MF_00408"/>
    </source>
</evidence>
<evidence type="ECO:0000256" key="4">
    <source>
        <dbReference type="ARBA" id="ARBA00023163"/>
    </source>
</evidence>
<proteinExistence type="inferred from homology"/>
<comment type="caution">
    <text evidence="5">Lacks conserved residue(s) required for the propagation of feature annotation.</text>
</comment>
<evidence type="ECO:0000256" key="2">
    <source>
        <dbReference type="ARBA" id="ARBA00022737"/>
    </source>
</evidence>
<dbReference type="InterPro" id="IPR012295">
    <property type="entry name" value="TBP_dom_sf"/>
</dbReference>
<reference evidence="7" key="1">
    <citation type="submission" date="2016-10" db="EMBL/GenBank/DDBJ databases">
        <authorList>
            <person name="Varghese N."/>
            <person name="Submissions S."/>
        </authorList>
    </citation>
    <scope>NUCLEOTIDE SEQUENCE [LARGE SCALE GENOMIC DNA]</scope>
    <source>
        <strain evidence="7">CGMCC 1.10118</strain>
    </source>
</reference>
<dbReference type="EMBL" id="FNPB01000022">
    <property type="protein sequence ID" value="SDY55287.1"/>
    <property type="molecule type" value="Genomic_DNA"/>
</dbReference>
<dbReference type="Gene3D" id="3.30.310.10">
    <property type="entry name" value="TATA-Binding Protein"/>
    <property type="match status" value="2"/>
</dbReference>
<accession>A0A1H3KSX1</accession>
<keyword evidence="3 5" id="KW-0238">DNA-binding</keyword>
<dbReference type="SUPFAM" id="SSF55945">
    <property type="entry name" value="TATA-box binding protein-like"/>
    <property type="match status" value="2"/>
</dbReference>
<dbReference type="InterPro" id="IPR000814">
    <property type="entry name" value="TBP"/>
</dbReference>
<keyword evidence="4 5" id="KW-0804">Transcription</keyword>
<keyword evidence="7" id="KW-1185">Reference proteome</keyword>
<dbReference type="GO" id="GO:0006352">
    <property type="term" value="P:DNA-templated transcription initiation"/>
    <property type="evidence" value="ECO:0007669"/>
    <property type="project" value="InterPro"/>
</dbReference>
<sequence length="182" mass="19862">MISVANAVGSGDLGVELDVAEVESDLDLPYTEYDPSNYHGLYLRLVEGGPLITVYRSGKYIISGCSTFEQLYETNDAFLTTLSELDIVDAETETGFTVQNVVCTAQLDNPVDLNTLSIALGLESVEYEPEQFPGLIYRPADYPAVLLVFANGKVVVTGASDVGIAEDVFEHLQKQVTIYHEQ</sequence>
<keyword evidence="5" id="KW-0805">Transcription regulation</keyword>
<keyword evidence="2 5" id="KW-0677">Repeat</keyword>
<evidence type="ECO:0000256" key="3">
    <source>
        <dbReference type="ARBA" id="ARBA00023125"/>
    </source>
</evidence>
<name>A0A1H3KSX1_9EURY</name>
<dbReference type="GO" id="GO:0003677">
    <property type="term" value="F:DNA binding"/>
    <property type="evidence" value="ECO:0007669"/>
    <property type="project" value="UniProtKB-KW"/>
</dbReference>
<dbReference type="PRINTS" id="PR00686">
    <property type="entry name" value="TIFACTORIID"/>
</dbReference>
<dbReference type="STRING" id="660517.SAMN04487946_12214"/>
<dbReference type="NCBIfam" id="NF001593">
    <property type="entry name" value="PRK00394.1-2"/>
    <property type="match status" value="1"/>
</dbReference>
<comment type="similarity">
    <text evidence="1 5">Belongs to the TBP family.</text>
</comment>
<evidence type="ECO:0000256" key="1">
    <source>
        <dbReference type="ARBA" id="ARBA00005560"/>
    </source>
</evidence>
<evidence type="ECO:0000313" key="7">
    <source>
        <dbReference type="Proteomes" id="UP000199170"/>
    </source>
</evidence>
<evidence type="ECO:0000313" key="6">
    <source>
        <dbReference type="EMBL" id="SDY55287.1"/>
    </source>
</evidence>
<dbReference type="HAMAP" id="MF_00408">
    <property type="entry name" value="TATA_bind_prot_arch"/>
    <property type="match status" value="1"/>
</dbReference>
<dbReference type="OrthoDB" id="350539at2157"/>
<protein>
    <recommendedName>
        <fullName evidence="5">TATA-box-binding protein</fullName>
    </recommendedName>
    <alternativeName>
        <fullName evidence="5">Box A-binding protein</fullName>
        <shortName evidence="5">BAP</shortName>
    </alternativeName>
    <alternativeName>
        <fullName evidence="5">TATA sequence-binding protein</fullName>
        <shortName evidence="5">TBP</shortName>
    </alternativeName>
    <alternativeName>
        <fullName evidence="5">TATA-box factor</fullName>
    </alternativeName>
</protein>
<dbReference type="PANTHER" id="PTHR10126">
    <property type="entry name" value="TATA-BOX BINDING PROTEIN"/>
    <property type="match status" value="1"/>
</dbReference>
<organism evidence="6 7">
    <name type="scientific">Halobellus clavatus</name>
    <dbReference type="NCBI Taxonomy" id="660517"/>
    <lineage>
        <taxon>Archaea</taxon>
        <taxon>Methanobacteriati</taxon>
        <taxon>Methanobacteriota</taxon>
        <taxon>Stenosarchaea group</taxon>
        <taxon>Halobacteria</taxon>
        <taxon>Halobacteriales</taxon>
        <taxon>Haloferacaceae</taxon>
        <taxon>Halobellus</taxon>
    </lineage>
</organism>
<dbReference type="AlphaFoldDB" id="A0A1H3KSX1"/>